<dbReference type="CDD" id="cd04862">
    <property type="entry name" value="PaeLigD_Pol_like"/>
    <property type="match status" value="1"/>
</dbReference>
<dbReference type="InterPro" id="IPR012310">
    <property type="entry name" value="DNA_ligase_ATP-dep_cent"/>
</dbReference>
<dbReference type="CDD" id="cd07906">
    <property type="entry name" value="Adenylation_DNA_ligase_LigD_LigC"/>
    <property type="match status" value="1"/>
</dbReference>
<feature type="domain" description="ATP-dependent DNA ligase family profile" evidence="22">
    <location>
        <begin position="324"/>
        <end position="414"/>
    </location>
</feature>
<dbReference type="SUPFAM" id="SSF56091">
    <property type="entry name" value="DNA ligase/mRNA capping enzyme, catalytic domain"/>
    <property type="match status" value="1"/>
</dbReference>
<dbReference type="NCBIfam" id="TIGR02777">
    <property type="entry name" value="LigD_PE_dom"/>
    <property type="match status" value="1"/>
</dbReference>
<dbReference type="EC" id="6.5.1.1" evidence="2"/>
<dbReference type="GO" id="GO:0003910">
    <property type="term" value="F:DNA ligase (ATP) activity"/>
    <property type="evidence" value="ECO:0007669"/>
    <property type="project" value="UniProtKB-EC"/>
</dbReference>
<evidence type="ECO:0000256" key="8">
    <source>
        <dbReference type="ARBA" id="ARBA00022741"/>
    </source>
</evidence>
<evidence type="ECO:0000256" key="2">
    <source>
        <dbReference type="ARBA" id="ARBA00012727"/>
    </source>
</evidence>
<dbReference type="GO" id="GO:0006281">
    <property type="term" value="P:DNA repair"/>
    <property type="evidence" value="ECO:0007669"/>
    <property type="project" value="UniProtKB-KW"/>
</dbReference>
<dbReference type="Proteomes" id="UP000322110">
    <property type="component" value="Unassembled WGS sequence"/>
</dbReference>
<evidence type="ECO:0000256" key="16">
    <source>
        <dbReference type="ARBA" id="ARBA00023204"/>
    </source>
</evidence>
<evidence type="ECO:0000313" key="24">
    <source>
        <dbReference type="Proteomes" id="UP000322110"/>
    </source>
</evidence>
<keyword evidence="4" id="KW-0808">Transferase</keyword>
<evidence type="ECO:0000256" key="7">
    <source>
        <dbReference type="ARBA" id="ARBA00022723"/>
    </source>
</evidence>
<dbReference type="PANTHER" id="PTHR42705:SF2">
    <property type="entry name" value="BIFUNCTIONAL NON-HOMOLOGOUS END JOINING PROTEIN LIGD"/>
    <property type="match status" value="1"/>
</dbReference>
<dbReference type="RefSeq" id="WP_149813728.1">
    <property type="nucleotide sequence ID" value="NZ_VUKA01000016.1"/>
</dbReference>
<keyword evidence="17" id="KW-0464">Manganese</keyword>
<dbReference type="PANTHER" id="PTHR42705">
    <property type="entry name" value="BIFUNCTIONAL NON-HOMOLOGOUS END JOINING PROTEIN LIGD"/>
    <property type="match status" value="1"/>
</dbReference>
<keyword evidence="14" id="KW-0238">DNA-binding</keyword>
<evidence type="ECO:0000256" key="21">
    <source>
        <dbReference type="SAM" id="MobiDB-lite"/>
    </source>
</evidence>
<dbReference type="InterPro" id="IPR014144">
    <property type="entry name" value="LigD_PE_domain"/>
</dbReference>
<dbReference type="GO" id="GO:0046872">
    <property type="term" value="F:metal ion binding"/>
    <property type="evidence" value="ECO:0007669"/>
    <property type="project" value="UniProtKB-KW"/>
</dbReference>
<dbReference type="GO" id="GO:0004527">
    <property type="term" value="F:exonuclease activity"/>
    <property type="evidence" value="ECO:0007669"/>
    <property type="project" value="UniProtKB-KW"/>
</dbReference>
<gene>
    <name evidence="23" type="primary">ligD</name>
    <name evidence="23" type="ORF">F0Q34_18445</name>
</gene>
<dbReference type="Gene3D" id="3.30.470.30">
    <property type="entry name" value="DNA ligase/mRNA capping enzyme"/>
    <property type="match status" value="1"/>
</dbReference>
<dbReference type="GO" id="GO:0003677">
    <property type="term" value="F:DNA binding"/>
    <property type="evidence" value="ECO:0007669"/>
    <property type="project" value="UniProtKB-KW"/>
</dbReference>
<keyword evidence="24" id="KW-1185">Reference proteome</keyword>
<evidence type="ECO:0000256" key="15">
    <source>
        <dbReference type="ARBA" id="ARBA00023172"/>
    </source>
</evidence>
<dbReference type="EMBL" id="VUKA01000016">
    <property type="protein sequence ID" value="KAA2211752.1"/>
    <property type="molecule type" value="Genomic_DNA"/>
</dbReference>
<comment type="cofactor">
    <cofactor evidence="1">
        <name>Mn(2+)</name>
        <dbReference type="ChEBI" id="CHEBI:29035"/>
    </cofactor>
</comment>
<reference evidence="23 24" key="1">
    <citation type="journal article" date="2015" name="Int. J. Syst. Evol. Microbiol.">
        <title>Roseomonas oryzae sp. nov., isolated from paddy rhizosphere soil.</title>
        <authorList>
            <person name="Ramaprasad E.V."/>
            <person name="Sasikala Ch."/>
            <person name="Ramana Ch.V."/>
        </authorList>
    </citation>
    <scope>NUCLEOTIDE SEQUENCE [LARGE SCALE GENOMIC DNA]</scope>
    <source>
        <strain evidence="23 24">KCTC 42542</strain>
    </source>
</reference>
<dbReference type="NCBIfam" id="TIGR02779">
    <property type="entry name" value="NHEJ_ligase_lig"/>
    <property type="match status" value="1"/>
</dbReference>
<evidence type="ECO:0000256" key="4">
    <source>
        <dbReference type="ARBA" id="ARBA00022679"/>
    </source>
</evidence>
<dbReference type="InterPro" id="IPR014145">
    <property type="entry name" value="LigD_pol_dom"/>
</dbReference>
<dbReference type="CDD" id="cd07971">
    <property type="entry name" value="OBF_DNA_ligase_LigD"/>
    <property type="match status" value="1"/>
</dbReference>
<comment type="caution">
    <text evidence="23">The sequence shown here is derived from an EMBL/GenBank/DDBJ whole genome shotgun (WGS) entry which is preliminary data.</text>
</comment>
<keyword evidence="7" id="KW-0479">Metal-binding</keyword>
<evidence type="ECO:0000256" key="20">
    <source>
        <dbReference type="ARBA" id="ARBA00034003"/>
    </source>
</evidence>
<keyword evidence="9" id="KW-0227">DNA damage</keyword>
<feature type="compositionally biased region" description="Pro residues" evidence="21">
    <location>
        <begin position="211"/>
        <end position="222"/>
    </location>
</feature>
<keyword evidence="13" id="KW-0239">DNA-directed DNA polymerase</keyword>
<dbReference type="Pfam" id="PF01068">
    <property type="entry name" value="DNA_ligase_A_M"/>
    <property type="match status" value="1"/>
</dbReference>
<sequence>MPQAAGQLERYHARRDFRVTAEPRGEAGRQAGKAPVFVVQKHDASRLHWDFRLEHDGVLWSWAVPKGPSLDPADKRLAVHVEDHPLDYAGFAGTIPEGQYGAGTVERWDFGTWSGPPDPAAALRKGELKFTLKGRRLKGAFVLVRLKPRGREKAENWLLIKERDGRERQGADAAALERAVRVSQPGRAARAKGDPAPARKPRVATRATKPKPQPDADQPPAPGARRGRMPRAPRPQLAQLVEELPEESGWLNEVKFDGYRLLLRIEGGQVQAVTRGEQDWTARLPALARKLAELQSGDALLDAELVALRPDGVSSFAQLQRALSEKRDDSLYLYVFDLLHWRGWDLRGCALADRKALLRVALRFNDTVRFSDHVEGQAGAMRRQACAMGLEGIIAKRADAPYREGRGADWRKLKCGHREELVVLGWTDPKGTRSSLGALQMGFWDEAGTLHYAGGVGTGFDAAELRRLRKRLDRIPAGPPRDLHYADEPPERGIHWVQPELVAELQFAGWTGAGRIRQAVYLGLREDKRGRDVVREAPGTEKPRRRMRSLAVPRILRIARDGIAETRERAVKPLGEPVLSHPGRELWPGITKADLAQYWRDVAPHALPELAGRPLAVLRCPEGIGGEHFFQKHAMRGQPRALRAGKHGGAPYLVLDDVNGLIACAQLSAIELHAWGAREDDPDHPDRLVFDLDPGEGVAFDAVVKAAKEVRARLKAMGLESFCRTSGGKGLHVVVPIARGPGWDAVRDFCRSFAEALSAEAPDRYLSKVSKAARRGRILVDWLRNGKGATAVASFCPRARPGAGVATPLRWAEVKHGLDPQQFTLHSIRDRLRRQRRDPWGDWRDMAQELPPPPTPKKRLIR</sequence>
<dbReference type="PROSITE" id="PS50160">
    <property type="entry name" value="DNA_LIGASE_A3"/>
    <property type="match status" value="1"/>
</dbReference>
<dbReference type="InterPro" id="IPR012340">
    <property type="entry name" value="NA-bd_OB-fold"/>
</dbReference>
<dbReference type="AlphaFoldDB" id="A0A5B2TB80"/>
<keyword evidence="10" id="KW-0378">Hydrolase</keyword>
<evidence type="ECO:0000313" key="23">
    <source>
        <dbReference type="EMBL" id="KAA2211752.1"/>
    </source>
</evidence>
<dbReference type="Gene3D" id="3.90.920.10">
    <property type="entry name" value="DNA primase, PRIM domain"/>
    <property type="match status" value="1"/>
</dbReference>
<dbReference type="InterPro" id="IPR052171">
    <property type="entry name" value="NHEJ_LigD"/>
</dbReference>
<dbReference type="InterPro" id="IPR014146">
    <property type="entry name" value="LigD_ligase_dom"/>
</dbReference>
<evidence type="ECO:0000256" key="19">
    <source>
        <dbReference type="ARBA" id="ARBA00029943"/>
    </source>
</evidence>
<evidence type="ECO:0000256" key="12">
    <source>
        <dbReference type="ARBA" id="ARBA00022840"/>
    </source>
</evidence>
<dbReference type="OrthoDB" id="9802472at2"/>
<keyword evidence="5" id="KW-0548">Nucleotidyltransferase</keyword>
<dbReference type="Pfam" id="PF13298">
    <property type="entry name" value="LigD_N"/>
    <property type="match status" value="1"/>
</dbReference>
<keyword evidence="3 23" id="KW-0436">Ligase</keyword>
<proteinExistence type="predicted"/>
<dbReference type="NCBIfam" id="TIGR02778">
    <property type="entry name" value="ligD_pol"/>
    <property type="match status" value="1"/>
</dbReference>
<evidence type="ECO:0000256" key="1">
    <source>
        <dbReference type="ARBA" id="ARBA00001936"/>
    </source>
</evidence>
<dbReference type="GO" id="GO:0006310">
    <property type="term" value="P:DNA recombination"/>
    <property type="evidence" value="ECO:0007669"/>
    <property type="project" value="UniProtKB-KW"/>
</dbReference>
<feature type="region of interest" description="Disordered" evidence="21">
    <location>
        <begin position="168"/>
        <end position="231"/>
    </location>
</feature>
<accession>A0A5B2TB80</accession>
<dbReference type="SUPFAM" id="SSF50249">
    <property type="entry name" value="Nucleic acid-binding proteins"/>
    <property type="match status" value="1"/>
</dbReference>
<evidence type="ECO:0000256" key="17">
    <source>
        <dbReference type="ARBA" id="ARBA00023211"/>
    </source>
</evidence>
<protein>
    <recommendedName>
        <fullName evidence="2">DNA ligase (ATP)</fullName>
        <ecNumber evidence="2">6.5.1.1</ecNumber>
    </recommendedName>
    <alternativeName>
        <fullName evidence="19">NHEJ DNA polymerase</fullName>
    </alternativeName>
</protein>
<dbReference type="NCBIfam" id="TIGR02776">
    <property type="entry name" value="NHEJ_ligase_prk"/>
    <property type="match status" value="1"/>
</dbReference>
<dbReference type="Gene3D" id="3.30.1490.70">
    <property type="match status" value="1"/>
</dbReference>
<dbReference type="InterPro" id="IPR033651">
    <property type="entry name" value="PaeLigD_Pol-like"/>
</dbReference>
<dbReference type="GO" id="GO:0005524">
    <property type="term" value="F:ATP binding"/>
    <property type="evidence" value="ECO:0007669"/>
    <property type="project" value="UniProtKB-KW"/>
</dbReference>
<feature type="region of interest" description="Disordered" evidence="21">
    <location>
        <begin position="843"/>
        <end position="862"/>
    </location>
</feature>
<keyword evidence="11" id="KW-0269">Exonuclease</keyword>
<evidence type="ECO:0000256" key="9">
    <source>
        <dbReference type="ARBA" id="ARBA00022763"/>
    </source>
</evidence>
<keyword evidence="18" id="KW-0511">Multifunctional enzyme</keyword>
<keyword evidence="15" id="KW-0233">DNA recombination</keyword>
<dbReference type="NCBIfam" id="NF004628">
    <property type="entry name" value="PRK05972.1"/>
    <property type="match status" value="1"/>
</dbReference>
<dbReference type="Gene3D" id="2.40.50.140">
    <property type="entry name" value="Nucleic acid-binding proteins"/>
    <property type="match status" value="1"/>
</dbReference>
<evidence type="ECO:0000256" key="6">
    <source>
        <dbReference type="ARBA" id="ARBA00022722"/>
    </source>
</evidence>
<evidence type="ECO:0000256" key="18">
    <source>
        <dbReference type="ARBA" id="ARBA00023268"/>
    </source>
</evidence>
<dbReference type="GO" id="GO:0003887">
    <property type="term" value="F:DNA-directed DNA polymerase activity"/>
    <property type="evidence" value="ECO:0007669"/>
    <property type="project" value="UniProtKB-KW"/>
</dbReference>
<keyword evidence="8" id="KW-0547">Nucleotide-binding</keyword>
<evidence type="ECO:0000256" key="11">
    <source>
        <dbReference type="ARBA" id="ARBA00022839"/>
    </source>
</evidence>
<evidence type="ECO:0000256" key="13">
    <source>
        <dbReference type="ARBA" id="ARBA00022932"/>
    </source>
</evidence>
<evidence type="ECO:0000256" key="14">
    <source>
        <dbReference type="ARBA" id="ARBA00023125"/>
    </source>
</evidence>
<dbReference type="InterPro" id="IPR014143">
    <property type="entry name" value="NHEJ_ligase_prk"/>
</dbReference>
<evidence type="ECO:0000256" key="10">
    <source>
        <dbReference type="ARBA" id="ARBA00022801"/>
    </source>
</evidence>
<dbReference type="Pfam" id="PF21686">
    <property type="entry name" value="LigD_Prim-Pol"/>
    <property type="match status" value="1"/>
</dbReference>
<comment type="catalytic activity">
    <reaction evidence="20">
        <text>ATP + (deoxyribonucleotide)n-3'-hydroxyl + 5'-phospho-(deoxyribonucleotide)m = (deoxyribonucleotide)n+m + AMP + diphosphate.</text>
        <dbReference type="EC" id="6.5.1.1"/>
    </reaction>
</comment>
<evidence type="ECO:0000256" key="3">
    <source>
        <dbReference type="ARBA" id="ARBA00022598"/>
    </source>
</evidence>
<keyword evidence="6" id="KW-0540">Nuclease</keyword>
<evidence type="ECO:0000256" key="5">
    <source>
        <dbReference type="ARBA" id="ARBA00022695"/>
    </source>
</evidence>
<dbReference type="InterPro" id="IPR012309">
    <property type="entry name" value="DNA_ligase_ATP-dep_C"/>
</dbReference>
<keyword evidence="12" id="KW-0067">ATP-binding</keyword>
<organism evidence="23 24">
    <name type="scientific">Teichococcus oryzae</name>
    <dbReference type="NCBI Taxonomy" id="1608942"/>
    <lineage>
        <taxon>Bacteria</taxon>
        <taxon>Pseudomonadati</taxon>
        <taxon>Pseudomonadota</taxon>
        <taxon>Alphaproteobacteria</taxon>
        <taxon>Acetobacterales</taxon>
        <taxon>Roseomonadaceae</taxon>
        <taxon>Roseomonas</taxon>
    </lineage>
</organism>
<keyword evidence="16" id="KW-0234">DNA repair</keyword>
<dbReference type="Pfam" id="PF04679">
    <property type="entry name" value="DNA_ligase_A_C"/>
    <property type="match status" value="1"/>
</dbReference>
<name>A0A5B2TB80_9PROT</name>
<evidence type="ECO:0000259" key="22">
    <source>
        <dbReference type="PROSITE" id="PS50160"/>
    </source>
</evidence>